<dbReference type="Gene3D" id="3.40.710.10">
    <property type="entry name" value="DD-peptidase/beta-lactamase superfamily"/>
    <property type="match status" value="1"/>
</dbReference>
<evidence type="ECO:0000259" key="2">
    <source>
        <dbReference type="Pfam" id="PF00144"/>
    </source>
</evidence>
<dbReference type="SUPFAM" id="SSF56601">
    <property type="entry name" value="beta-lactamase/transpeptidase-like"/>
    <property type="match status" value="1"/>
</dbReference>
<reference evidence="3 4" key="1">
    <citation type="submission" date="2016-06" db="EMBL/GenBank/DDBJ databases">
        <authorList>
            <person name="Kjaerup R.B."/>
            <person name="Dalgaard T.S."/>
            <person name="Juul-Madsen H.R."/>
        </authorList>
    </citation>
    <scope>NUCLEOTIDE SEQUENCE [LARGE SCALE GENOMIC DNA]</scope>
    <source>
        <strain evidence="3 4">DSM 43818</strain>
    </source>
</reference>
<gene>
    <name evidence="3" type="ORF">GA0070616_0425</name>
</gene>
<accession>A0A1C6RBF5</accession>
<dbReference type="STRING" id="145857.GA0070616_0425"/>
<evidence type="ECO:0000313" key="4">
    <source>
        <dbReference type="Proteomes" id="UP000199699"/>
    </source>
</evidence>
<feature type="domain" description="Beta-lactamase-related" evidence="2">
    <location>
        <begin position="16"/>
        <end position="348"/>
    </location>
</feature>
<dbReference type="InterPro" id="IPR012338">
    <property type="entry name" value="Beta-lactam/transpept-like"/>
</dbReference>
<comment type="similarity">
    <text evidence="1">Belongs to the beta-lactamase family.</text>
</comment>
<sequence length="365" mass="38441">MTTKAPQDLADLARRTADLLAARHVGVVVGAVRGDESAVGAAGRTGVDHEGRPDAHTLFEIGSVTKVFTGLALARLALAGTVDLDEPVRALLPAGTAVPSRGGREITLRHLATHTSGLPRLPAGVRWWAAPWRTPPDPYAGYTADVVLAGLAHTGLRATPGDRCRYSNLGAGLLGLALATRTGTDYETLVAADVCQPLGLTDTAITLDAARQARLAQGHTGRRRPVPPWHLAALAGAGGLRSTAADLVTFLHAQLDATTEGTRQTAAGPTADAIRLSREITHPINRWTWTTLGWMGLRLHPRFGSAHQFWHNGGTGGFRSWIGLIPDRRAAVAVLTNTAHAPDTHAFDLLRALAFGGDLNGSSRP</sequence>
<evidence type="ECO:0000256" key="1">
    <source>
        <dbReference type="ARBA" id="ARBA00038473"/>
    </source>
</evidence>
<dbReference type="Pfam" id="PF00144">
    <property type="entry name" value="Beta-lactamase"/>
    <property type="match status" value="1"/>
</dbReference>
<name>A0A1C6RBF5_9ACTN</name>
<proteinExistence type="inferred from homology"/>
<dbReference type="InterPro" id="IPR051478">
    <property type="entry name" value="Beta-lactamase-like_AB/R"/>
</dbReference>
<organism evidence="3 4">
    <name type="scientific">Micromonospora nigra</name>
    <dbReference type="NCBI Taxonomy" id="145857"/>
    <lineage>
        <taxon>Bacteria</taxon>
        <taxon>Bacillati</taxon>
        <taxon>Actinomycetota</taxon>
        <taxon>Actinomycetes</taxon>
        <taxon>Micromonosporales</taxon>
        <taxon>Micromonosporaceae</taxon>
        <taxon>Micromonospora</taxon>
    </lineage>
</organism>
<dbReference type="PANTHER" id="PTHR22935:SF95">
    <property type="entry name" value="BETA-LACTAMASE-LIKE 1-RELATED"/>
    <property type="match status" value="1"/>
</dbReference>
<protein>
    <submittedName>
        <fullName evidence="3">CubicO group peptidase, beta-lactamase class C family</fullName>
    </submittedName>
</protein>
<dbReference type="RefSeq" id="WP_175439953.1">
    <property type="nucleotide sequence ID" value="NZ_FMHT01000003.1"/>
</dbReference>
<dbReference type="PANTHER" id="PTHR22935">
    <property type="entry name" value="PENICILLIN-BINDING PROTEIN"/>
    <property type="match status" value="1"/>
</dbReference>
<dbReference type="AlphaFoldDB" id="A0A1C6RBF5"/>
<keyword evidence="4" id="KW-1185">Reference proteome</keyword>
<evidence type="ECO:0000313" key="3">
    <source>
        <dbReference type="EMBL" id="SCL14384.1"/>
    </source>
</evidence>
<dbReference type="InterPro" id="IPR001466">
    <property type="entry name" value="Beta-lactam-related"/>
</dbReference>
<dbReference type="Proteomes" id="UP000199699">
    <property type="component" value="Unassembled WGS sequence"/>
</dbReference>
<dbReference type="EMBL" id="FMHT01000003">
    <property type="protein sequence ID" value="SCL14384.1"/>
    <property type="molecule type" value="Genomic_DNA"/>
</dbReference>